<evidence type="ECO:0000313" key="2">
    <source>
        <dbReference type="EMBL" id="MBE9066149.1"/>
    </source>
</evidence>
<evidence type="ECO:0000313" key="3">
    <source>
        <dbReference type="Proteomes" id="UP000615026"/>
    </source>
</evidence>
<protein>
    <submittedName>
        <fullName evidence="2">Uncharacterized protein</fullName>
    </submittedName>
</protein>
<keyword evidence="1" id="KW-1133">Transmembrane helix</keyword>
<keyword evidence="1" id="KW-0472">Membrane</keyword>
<evidence type="ECO:0000256" key="1">
    <source>
        <dbReference type="SAM" id="Phobius"/>
    </source>
</evidence>
<reference evidence="2" key="1">
    <citation type="submission" date="2020-10" db="EMBL/GenBank/DDBJ databases">
        <authorList>
            <person name="Castelo-Branco R."/>
            <person name="Eusebio N."/>
            <person name="Adriana R."/>
            <person name="Vieira A."/>
            <person name="Brugerolle De Fraissinette N."/>
            <person name="Rezende De Castro R."/>
            <person name="Schneider M.P."/>
            <person name="Vasconcelos V."/>
            <person name="Leao P.N."/>
        </authorList>
    </citation>
    <scope>NUCLEOTIDE SEQUENCE</scope>
    <source>
        <strain evidence="2">LEGE 11479</strain>
    </source>
</reference>
<dbReference type="Proteomes" id="UP000615026">
    <property type="component" value="Unassembled WGS sequence"/>
</dbReference>
<feature type="transmembrane region" description="Helical" evidence="1">
    <location>
        <begin position="12"/>
        <end position="32"/>
    </location>
</feature>
<keyword evidence="1" id="KW-0812">Transmembrane</keyword>
<feature type="transmembrane region" description="Helical" evidence="1">
    <location>
        <begin position="83"/>
        <end position="101"/>
    </location>
</feature>
<comment type="caution">
    <text evidence="2">The sequence shown here is derived from an EMBL/GenBank/DDBJ whole genome shotgun (WGS) entry which is preliminary data.</text>
</comment>
<gene>
    <name evidence="2" type="ORF">IQ260_05745</name>
</gene>
<dbReference type="RefSeq" id="WP_193991677.1">
    <property type="nucleotide sequence ID" value="NZ_JADEXP010000030.1"/>
</dbReference>
<organism evidence="2 3">
    <name type="scientific">Leptolyngbya cf. ectocarpi LEGE 11479</name>
    <dbReference type="NCBI Taxonomy" id="1828722"/>
    <lineage>
        <taxon>Bacteria</taxon>
        <taxon>Bacillati</taxon>
        <taxon>Cyanobacteriota</taxon>
        <taxon>Cyanophyceae</taxon>
        <taxon>Leptolyngbyales</taxon>
        <taxon>Leptolyngbyaceae</taxon>
        <taxon>Leptolyngbya group</taxon>
        <taxon>Leptolyngbya</taxon>
    </lineage>
</organism>
<proteinExistence type="predicted"/>
<dbReference type="AlphaFoldDB" id="A0A928ZTL8"/>
<feature type="transmembrane region" description="Helical" evidence="1">
    <location>
        <begin position="53"/>
        <end position="71"/>
    </location>
</feature>
<dbReference type="EMBL" id="JADEXP010000030">
    <property type="protein sequence ID" value="MBE9066149.1"/>
    <property type="molecule type" value="Genomic_DNA"/>
</dbReference>
<sequence length="125" mass="13468">MTYYYLFTPPYFFMVAGILIAVTSGAAFSAVLKDIVAAWRKTRSSAVVAKLGGLNIQLPFLGICTGTAIFLASGLGCFGTPTWLSYAVAAPLTFLSAGLVWRQLKSNLALLESGQPRAFELDFFQ</sequence>
<name>A0A928ZTL8_LEPEC</name>
<accession>A0A928ZTL8</accession>
<keyword evidence="3" id="KW-1185">Reference proteome</keyword>